<protein>
    <submittedName>
        <fullName evidence="1">Uncharacterized protein</fullName>
    </submittedName>
</protein>
<dbReference type="Proteomes" id="UP000016922">
    <property type="component" value="Unassembled WGS sequence"/>
</dbReference>
<dbReference type="EMBL" id="KE145358">
    <property type="protein sequence ID" value="EPE32981.1"/>
    <property type="molecule type" value="Genomic_DNA"/>
</dbReference>
<dbReference type="RefSeq" id="XP_008079598.1">
    <property type="nucleotide sequence ID" value="XM_008081407.1"/>
</dbReference>
<dbReference type="GeneID" id="19465047"/>
<accession>S3DLP7</accession>
<dbReference type="HOGENOM" id="CLU_2469279_0_0_1"/>
<dbReference type="KEGG" id="glz:GLAREA_05993"/>
<dbReference type="AlphaFoldDB" id="S3DLP7"/>
<name>S3DLP7_GLAL2</name>
<evidence type="ECO:0000313" key="2">
    <source>
        <dbReference type="Proteomes" id="UP000016922"/>
    </source>
</evidence>
<gene>
    <name evidence="1" type="ORF">GLAREA_05993</name>
</gene>
<reference evidence="1 2" key="1">
    <citation type="journal article" date="2013" name="BMC Genomics">
        <title>Genomics-driven discovery of the pneumocandin biosynthetic gene cluster in the fungus Glarea lozoyensis.</title>
        <authorList>
            <person name="Chen L."/>
            <person name="Yue Q."/>
            <person name="Zhang X."/>
            <person name="Xiang M."/>
            <person name="Wang C."/>
            <person name="Li S."/>
            <person name="Che Y."/>
            <person name="Ortiz-Lopez F.J."/>
            <person name="Bills G.F."/>
            <person name="Liu X."/>
            <person name="An Z."/>
        </authorList>
    </citation>
    <scope>NUCLEOTIDE SEQUENCE [LARGE SCALE GENOMIC DNA]</scope>
    <source>
        <strain evidence="2">ATCC 20868 / MF5171</strain>
    </source>
</reference>
<evidence type="ECO:0000313" key="1">
    <source>
        <dbReference type="EMBL" id="EPE32981.1"/>
    </source>
</evidence>
<sequence length="88" mass="9769">MAPNTDSHKMNEESVNHLPKPISLKAELNISILDRLQAAITTDPEVSLFAIFPIVYKTAVAAQKKKIKTAEALIETFKRYAPPDFCAN</sequence>
<proteinExistence type="predicted"/>
<keyword evidence="2" id="KW-1185">Reference proteome</keyword>
<organism evidence="1 2">
    <name type="scientific">Glarea lozoyensis (strain ATCC 20868 / MF5171)</name>
    <dbReference type="NCBI Taxonomy" id="1116229"/>
    <lineage>
        <taxon>Eukaryota</taxon>
        <taxon>Fungi</taxon>
        <taxon>Dikarya</taxon>
        <taxon>Ascomycota</taxon>
        <taxon>Pezizomycotina</taxon>
        <taxon>Leotiomycetes</taxon>
        <taxon>Helotiales</taxon>
        <taxon>Helotiaceae</taxon>
        <taxon>Glarea</taxon>
    </lineage>
</organism>